<dbReference type="InterPro" id="IPR012674">
    <property type="entry name" value="Calycin"/>
</dbReference>
<reference evidence="2" key="1">
    <citation type="journal article" date="2023" name="bioRxiv">
        <title>Scaffold-level genome assemblies of two parasitoid biocontrol wasps reveal the parthenogenesis mechanism and an associated novel virus.</title>
        <authorList>
            <person name="Inwood S."/>
            <person name="Skelly J."/>
            <person name="Guhlin J."/>
            <person name="Harrop T."/>
            <person name="Goldson S."/>
            <person name="Dearden P."/>
        </authorList>
    </citation>
    <scope>NUCLEOTIDE SEQUENCE</scope>
    <source>
        <strain evidence="2">Irish</strain>
        <tissue evidence="2">Whole body</tissue>
    </source>
</reference>
<feature type="signal peptide" evidence="1">
    <location>
        <begin position="1"/>
        <end position="23"/>
    </location>
</feature>
<dbReference type="Proteomes" id="UP001168990">
    <property type="component" value="Unassembled WGS sequence"/>
</dbReference>
<dbReference type="EMBL" id="JAQQBS010000002">
    <property type="protein sequence ID" value="KAK0172119.1"/>
    <property type="molecule type" value="Genomic_DNA"/>
</dbReference>
<accession>A0AA39KSI1</accession>
<evidence type="ECO:0000313" key="3">
    <source>
        <dbReference type="Proteomes" id="UP001168990"/>
    </source>
</evidence>
<keyword evidence="3" id="KW-1185">Reference proteome</keyword>
<evidence type="ECO:0000256" key="1">
    <source>
        <dbReference type="SAM" id="SignalP"/>
    </source>
</evidence>
<sequence length="190" mass="21219">MSLKNILALSVLVCLSTYCAIEGEIIRGEDIPKLNVTEIVGKWYLLGGTISNDGFSCMTNTVEQQSENNFTMKIQITFIPSIQERYSIVNDKVNTVNASIENNSSIIHFRLTPELTSVSVIFAVKYDSYMVTYSAETVEDLNNSTNGRILLFSREKTISDDIYTKIENSNFFKQGVNSTIGLVHMNGTNC</sequence>
<proteinExistence type="predicted"/>
<dbReference type="Gene3D" id="2.40.128.20">
    <property type="match status" value="1"/>
</dbReference>
<name>A0AA39KSI1_9HYME</name>
<keyword evidence="1" id="KW-0732">Signal</keyword>
<evidence type="ECO:0008006" key="4">
    <source>
        <dbReference type="Google" id="ProtNLM"/>
    </source>
</evidence>
<organism evidence="2 3">
    <name type="scientific">Microctonus aethiopoides</name>
    <dbReference type="NCBI Taxonomy" id="144406"/>
    <lineage>
        <taxon>Eukaryota</taxon>
        <taxon>Metazoa</taxon>
        <taxon>Ecdysozoa</taxon>
        <taxon>Arthropoda</taxon>
        <taxon>Hexapoda</taxon>
        <taxon>Insecta</taxon>
        <taxon>Pterygota</taxon>
        <taxon>Neoptera</taxon>
        <taxon>Endopterygota</taxon>
        <taxon>Hymenoptera</taxon>
        <taxon>Apocrita</taxon>
        <taxon>Ichneumonoidea</taxon>
        <taxon>Braconidae</taxon>
        <taxon>Euphorinae</taxon>
        <taxon>Microctonus</taxon>
    </lineage>
</organism>
<comment type="caution">
    <text evidence="2">The sequence shown here is derived from an EMBL/GenBank/DDBJ whole genome shotgun (WGS) entry which is preliminary data.</text>
</comment>
<protein>
    <recommendedName>
        <fullName evidence="4">Lipocalin/cytosolic fatty-acid binding domain-containing protein</fullName>
    </recommendedName>
</protein>
<dbReference type="SUPFAM" id="SSF50814">
    <property type="entry name" value="Lipocalins"/>
    <property type="match status" value="1"/>
</dbReference>
<reference evidence="2" key="2">
    <citation type="submission" date="2023-03" db="EMBL/GenBank/DDBJ databases">
        <authorList>
            <person name="Inwood S.N."/>
            <person name="Skelly J.G."/>
            <person name="Guhlin J."/>
            <person name="Harrop T.W.R."/>
            <person name="Goldson S.G."/>
            <person name="Dearden P.K."/>
        </authorList>
    </citation>
    <scope>NUCLEOTIDE SEQUENCE</scope>
    <source>
        <strain evidence="2">Irish</strain>
        <tissue evidence="2">Whole body</tissue>
    </source>
</reference>
<feature type="chain" id="PRO_5041414140" description="Lipocalin/cytosolic fatty-acid binding domain-containing protein" evidence="1">
    <location>
        <begin position="24"/>
        <end position="190"/>
    </location>
</feature>
<gene>
    <name evidence="2" type="ORF">PV328_005480</name>
</gene>
<evidence type="ECO:0000313" key="2">
    <source>
        <dbReference type="EMBL" id="KAK0172119.1"/>
    </source>
</evidence>
<dbReference type="AlphaFoldDB" id="A0AA39KSI1"/>